<keyword evidence="2" id="KW-1133">Transmembrane helix</keyword>
<evidence type="ECO:0000256" key="3">
    <source>
        <dbReference type="SAM" id="SignalP"/>
    </source>
</evidence>
<feature type="region of interest" description="Disordered" evidence="1">
    <location>
        <begin position="135"/>
        <end position="189"/>
    </location>
</feature>
<feature type="chain" id="PRO_5037502546" description="LPXTG cell wall anchor domain-containing protein" evidence="3">
    <location>
        <begin position="30"/>
        <end position="222"/>
    </location>
</feature>
<keyword evidence="2" id="KW-0472">Membrane</keyword>
<protein>
    <recommendedName>
        <fullName evidence="6">LPXTG cell wall anchor domain-containing protein</fullName>
    </recommendedName>
</protein>
<evidence type="ECO:0000313" key="5">
    <source>
        <dbReference type="Proteomes" id="UP000660611"/>
    </source>
</evidence>
<name>A0A919Q0E5_9ACTN</name>
<feature type="compositionally biased region" description="Low complexity" evidence="1">
    <location>
        <begin position="144"/>
        <end position="179"/>
    </location>
</feature>
<dbReference type="Proteomes" id="UP000660611">
    <property type="component" value="Unassembled WGS sequence"/>
</dbReference>
<feature type="signal peptide" evidence="3">
    <location>
        <begin position="1"/>
        <end position="29"/>
    </location>
</feature>
<gene>
    <name evidence="4" type="ORF">Dsi01nite_099590</name>
</gene>
<reference evidence="4" key="1">
    <citation type="submission" date="2021-01" db="EMBL/GenBank/DDBJ databases">
        <title>Whole genome shotgun sequence of Dactylosporangium siamense NBRC 106093.</title>
        <authorList>
            <person name="Komaki H."/>
            <person name="Tamura T."/>
        </authorList>
    </citation>
    <scope>NUCLEOTIDE SEQUENCE</scope>
    <source>
        <strain evidence="4">NBRC 106093</strain>
    </source>
</reference>
<keyword evidence="3" id="KW-0732">Signal</keyword>
<feature type="transmembrane region" description="Helical" evidence="2">
    <location>
        <begin position="191"/>
        <end position="211"/>
    </location>
</feature>
<proteinExistence type="predicted"/>
<keyword evidence="5" id="KW-1185">Reference proteome</keyword>
<dbReference type="AlphaFoldDB" id="A0A919Q0E5"/>
<sequence>MLFRRVAVGAAAATVAVGLSTMFASPASAHTTGVTGSAVCVSVDGKYEITWTLTNDYNGEVTLGDITLETNKDATKSLSKTPLPTPTKIAARPDGTPLTKISFTSVVERPATAVKLNYKARWSDNFRATGASGWIQLDGPCPKPSTSQSPSASPSPSPSKSASTSPSPSKSVSPSASPTPNLPVTGSSSTMPLVGTGAALVVGGVALVATLRRRRRVTFTAE</sequence>
<evidence type="ECO:0000256" key="1">
    <source>
        <dbReference type="SAM" id="MobiDB-lite"/>
    </source>
</evidence>
<evidence type="ECO:0000256" key="2">
    <source>
        <dbReference type="SAM" id="Phobius"/>
    </source>
</evidence>
<accession>A0A919Q0E5</accession>
<keyword evidence="2" id="KW-0812">Transmembrane</keyword>
<organism evidence="4 5">
    <name type="scientific">Dactylosporangium siamense</name>
    <dbReference type="NCBI Taxonomy" id="685454"/>
    <lineage>
        <taxon>Bacteria</taxon>
        <taxon>Bacillati</taxon>
        <taxon>Actinomycetota</taxon>
        <taxon>Actinomycetes</taxon>
        <taxon>Micromonosporales</taxon>
        <taxon>Micromonosporaceae</taxon>
        <taxon>Dactylosporangium</taxon>
    </lineage>
</organism>
<evidence type="ECO:0008006" key="6">
    <source>
        <dbReference type="Google" id="ProtNLM"/>
    </source>
</evidence>
<dbReference type="EMBL" id="BONQ01000166">
    <property type="protein sequence ID" value="GIG51918.1"/>
    <property type="molecule type" value="Genomic_DNA"/>
</dbReference>
<dbReference type="NCBIfam" id="TIGR01167">
    <property type="entry name" value="LPXTG_anchor"/>
    <property type="match status" value="1"/>
</dbReference>
<evidence type="ECO:0000313" key="4">
    <source>
        <dbReference type="EMBL" id="GIG51918.1"/>
    </source>
</evidence>
<comment type="caution">
    <text evidence="4">The sequence shown here is derived from an EMBL/GenBank/DDBJ whole genome shotgun (WGS) entry which is preliminary data.</text>
</comment>